<reference evidence="4" key="1">
    <citation type="journal article" date="2020" name="mSystems">
        <title>Genome- and Community-Level Interaction Insights into Carbon Utilization and Element Cycling Functions of Hydrothermarchaeota in Hydrothermal Sediment.</title>
        <authorList>
            <person name="Zhou Z."/>
            <person name="Liu Y."/>
            <person name="Xu W."/>
            <person name="Pan J."/>
            <person name="Luo Z.H."/>
            <person name="Li M."/>
        </authorList>
    </citation>
    <scope>NUCLEOTIDE SEQUENCE [LARGE SCALE GENOMIC DNA]</scope>
    <source>
        <strain evidence="3">SpSt-618</strain>
        <strain evidence="4">SpSt-657</strain>
    </source>
</reference>
<dbReference type="EMBL" id="DTBZ01000142">
    <property type="protein sequence ID" value="HGQ18806.1"/>
    <property type="molecule type" value="Genomic_DNA"/>
</dbReference>
<comment type="caution">
    <text evidence="4">The sequence shown here is derived from an EMBL/GenBank/DDBJ whole genome shotgun (WGS) entry which is preliminary data.</text>
</comment>
<keyword evidence="1" id="KW-0812">Transmembrane</keyword>
<name>A0A7J3JRU5_9CREN</name>
<sequence length="100" mass="11865">MGNNEITLKEFIEAWKELEVREAKRGFNIHLVAYIIINAFLAFINLWSSPHVIWFIWPLAGWGIGLAFHAYFARQTEVINSVEMRVLQIEMYARRKKELR</sequence>
<dbReference type="AlphaFoldDB" id="A0A7J3JRU5"/>
<dbReference type="Pfam" id="PF13239">
    <property type="entry name" value="2TM"/>
    <property type="match status" value="1"/>
</dbReference>
<evidence type="ECO:0000259" key="2">
    <source>
        <dbReference type="Pfam" id="PF13239"/>
    </source>
</evidence>
<evidence type="ECO:0000313" key="3">
    <source>
        <dbReference type="EMBL" id="HGN36140.1"/>
    </source>
</evidence>
<keyword evidence="1" id="KW-0472">Membrane</keyword>
<evidence type="ECO:0000256" key="1">
    <source>
        <dbReference type="SAM" id="Phobius"/>
    </source>
</evidence>
<feature type="domain" description="2TM" evidence="2">
    <location>
        <begin position="22"/>
        <end position="77"/>
    </location>
</feature>
<dbReference type="EMBL" id="DTAI01000039">
    <property type="protein sequence ID" value="HGN36140.1"/>
    <property type="molecule type" value="Genomic_DNA"/>
</dbReference>
<protein>
    <submittedName>
        <fullName evidence="4">2TM domain-containing protein</fullName>
    </submittedName>
</protein>
<keyword evidence="1" id="KW-1133">Transmembrane helix</keyword>
<accession>A0A7J3JRU5</accession>
<organism evidence="4">
    <name type="scientific">Ignisphaera aggregans</name>
    <dbReference type="NCBI Taxonomy" id="334771"/>
    <lineage>
        <taxon>Archaea</taxon>
        <taxon>Thermoproteota</taxon>
        <taxon>Thermoprotei</taxon>
        <taxon>Desulfurococcales</taxon>
        <taxon>Desulfurococcaceae</taxon>
        <taxon>Ignisphaera</taxon>
    </lineage>
</organism>
<gene>
    <name evidence="3" type="ORF">ENT87_01105</name>
    <name evidence="4" type="ORF">ENU30_07545</name>
</gene>
<dbReference type="InterPro" id="IPR025698">
    <property type="entry name" value="2TM_dom"/>
</dbReference>
<feature type="transmembrane region" description="Helical" evidence="1">
    <location>
        <begin position="54"/>
        <end position="72"/>
    </location>
</feature>
<proteinExistence type="predicted"/>
<feature type="transmembrane region" description="Helical" evidence="1">
    <location>
        <begin position="31"/>
        <end position="48"/>
    </location>
</feature>
<evidence type="ECO:0000313" key="4">
    <source>
        <dbReference type="EMBL" id="HGQ18806.1"/>
    </source>
</evidence>